<organism evidence="1 2">
    <name type="scientific">Nostoc sphaeroides CCNUC1</name>
    <dbReference type="NCBI Taxonomy" id="2653204"/>
    <lineage>
        <taxon>Bacteria</taxon>
        <taxon>Bacillati</taxon>
        <taxon>Cyanobacteriota</taxon>
        <taxon>Cyanophyceae</taxon>
        <taxon>Nostocales</taxon>
        <taxon>Nostocaceae</taxon>
        <taxon>Nostoc</taxon>
    </lineage>
</organism>
<protein>
    <submittedName>
        <fullName evidence="1">Uncharacterized protein</fullName>
    </submittedName>
</protein>
<gene>
    <name evidence="1" type="ORF">GXM_07748</name>
</gene>
<keyword evidence="2" id="KW-1185">Reference proteome</keyword>
<dbReference type="KEGG" id="nsh:GXM_07748"/>
<accession>A0A5P8WCA0</accession>
<dbReference type="AlphaFoldDB" id="A0A5P8WCA0"/>
<reference evidence="1 2" key="1">
    <citation type="submission" date="2019-10" db="EMBL/GenBank/DDBJ databases">
        <title>Genomic and transcriptomic insights into the perfect genentic adaptation of a filamentous nitrogen-fixing cyanobacterium to rice fields.</title>
        <authorList>
            <person name="Chen Z."/>
        </authorList>
    </citation>
    <scope>NUCLEOTIDE SEQUENCE [LARGE SCALE GENOMIC DNA]</scope>
    <source>
        <strain evidence="1">CCNUC1</strain>
    </source>
</reference>
<evidence type="ECO:0000313" key="2">
    <source>
        <dbReference type="Proteomes" id="UP000326678"/>
    </source>
</evidence>
<evidence type="ECO:0000313" key="1">
    <source>
        <dbReference type="EMBL" id="QFS50254.1"/>
    </source>
</evidence>
<dbReference type="EMBL" id="CP045227">
    <property type="protein sequence ID" value="QFS50254.1"/>
    <property type="molecule type" value="Genomic_DNA"/>
</dbReference>
<dbReference type="Proteomes" id="UP000326678">
    <property type="component" value="Chromosome Gxm2"/>
</dbReference>
<name>A0A5P8WCA0_9NOSO</name>
<sequence length="38" mass="4479">MISRFVAENILRCLLPKILISVGAARRRHRLIILHRKN</sequence>
<proteinExistence type="predicted"/>